<gene>
    <name evidence="6" type="primary">flgA</name>
    <name evidence="6" type="ORF">GIW81_10685</name>
</gene>
<evidence type="ECO:0000313" key="7">
    <source>
        <dbReference type="Proteomes" id="UP000440694"/>
    </source>
</evidence>
<dbReference type="RefSeq" id="WP_154739172.1">
    <property type="nucleotide sequence ID" value="NZ_WMBQ01000001.1"/>
</dbReference>
<keyword evidence="6" id="KW-0282">Flagellum</keyword>
<feature type="domain" description="SAF" evidence="5">
    <location>
        <begin position="31"/>
        <end position="94"/>
    </location>
</feature>
<dbReference type="NCBIfam" id="TIGR03170">
    <property type="entry name" value="flgA_cterm"/>
    <property type="match status" value="1"/>
</dbReference>
<keyword evidence="4" id="KW-1005">Bacterial flagellum biogenesis</keyword>
<dbReference type="AlphaFoldDB" id="A0A6I3KLP6"/>
<keyword evidence="3 4" id="KW-0574">Periplasm</keyword>
<keyword evidence="6" id="KW-0969">Cilium</keyword>
<evidence type="ECO:0000313" key="6">
    <source>
        <dbReference type="EMBL" id="MTD94796.1"/>
    </source>
</evidence>
<dbReference type="GO" id="GO:0042597">
    <property type="term" value="C:periplasmic space"/>
    <property type="evidence" value="ECO:0007669"/>
    <property type="project" value="UniProtKB-SubCell"/>
</dbReference>
<comment type="caution">
    <text evidence="6">The sequence shown here is derived from an EMBL/GenBank/DDBJ whole genome shotgun (WGS) entry which is preliminary data.</text>
</comment>
<dbReference type="InterPro" id="IPR013974">
    <property type="entry name" value="SAF"/>
</dbReference>
<sequence length="158" mass="15890">MVALCFGSRSAHLIAAVFCLAGALPAHAGQVLLPVPRVTIYPGQVIEKGMLVDRAFRSGSAEQAVATTSSDGLIGKVARQTLLPGRPVTQAALRAPHAITQGQAAMVIFQSGALTITGSAIALQSGATGDVVSVRNVDSGRIIKGTIGSDGAVHVGGP</sequence>
<reference evidence="6 7" key="1">
    <citation type="submission" date="2019-11" db="EMBL/GenBank/DDBJ databases">
        <title>Identification of a novel strain.</title>
        <authorList>
            <person name="Xu Q."/>
            <person name="Wang G."/>
        </authorList>
    </citation>
    <scope>NUCLEOTIDE SEQUENCE [LARGE SCALE GENOMIC DNA]</scope>
    <source>
        <strain evidence="7">xq</strain>
    </source>
</reference>
<organism evidence="6 7">
    <name type="scientific">Hyphomicrobium album</name>
    <dbReference type="NCBI Taxonomy" id="2665159"/>
    <lineage>
        <taxon>Bacteria</taxon>
        <taxon>Pseudomonadati</taxon>
        <taxon>Pseudomonadota</taxon>
        <taxon>Alphaproteobacteria</taxon>
        <taxon>Hyphomicrobiales</taxon>
        <taxon>Hyphomicrobiaceae</taxon>
        <taxon>Hyphomicrobium</taxon>
    </lineage>
</organism>
<dbReference type="InterPro" id="IPR039246">
    <property type="entry name" value="Flagellar_FlgA"/>
</dbReference>
<comment type="function">
    <text evidence="4">Involved in the assembly process of the P-ring formation. It may associate with FlgF on the rod constituting a structure essential for the P-ring assembly or may act as a modulator protein for the P-ring assembly.</text>
</comment>
<accession>A0A6I3KLP6</accession>
<evidence type="ECO:0000256" key="1">
    <source>
        <dbReference type="ARBA" id="ARBA00004418"/>
    </source>
</evidence>
<feature type="signal peptide" evidence="4">
    <location>
        <begin position="1"/>
        <end position="28"/>
    </location>
</feature>
<dbReference type="Gene3D" id="2.30.30.760">
    <property type="match status" value="1"/>
</dbReference>
<dbReference type="PANTHER" id="PTHR36307:SF1">
    <property type="entry name" value="FLAGELLA BASAL BODY P-RING FORMATION PROTEIN FLGA"/>
    <property type="match status" value="1"/>
</dbReference>
<feature type="chain" id="PRO_5026373856" description="Flagella basal body P-ring formation protein FlgA" evidence="4">
    <location>
        <begin position="29"/>
        <end position="158"/>
    </location>
</feature>
<dbReference type="InterPro" id="IPR017585">
    <property type="entry name" value="SAF_FlgA"/>
</dbReference>
<dbReference type="PANTHER" id="PTHR36307">
    <property type="entry name" value="FLAGELLA BASAL BODY P-RING FORMATION PROTEIN FLGA"/>
    <property type="match status" value="1"/>
</dbReference>
<dbReference type="Proteomes" id="UP000440694">
    <property type="component" value="Unassembled WGS sequence"/>
</dbReference>
<keyword evidence="6" id="KW-0966">Cell projection</keyword>
<evidence type="ECO:0000256" key="3">
    <source>
        <dbReference type="ARBA" id="ARBA00022764"/>
    </source>
</evidence>
<dbReference type="CDD" id="cd11614">
    <property type="entry name" value="SAF_CpaB_FlgA_like"/>
    <property type="match status" value="1"/>
</dbReference>
<evidence type="ECO:0000256" key="2">
    <source>
        <dbReference type="ARBA" id="ARBA00022729"/>
    </source>
</evidence>
<keyword evidence="7" id="KW-1185">Reference proteome</keyword>
<keyword evidence="2 4" id="KW-0732">Signal</keyword>
<comment type="similarity">
    <text evidence="4">Belongs to the FlgA family.</text>
</comment>
<protein>
    <recommendedName>
        <fullName evidence="4">Flagella basal body P-ring formation protein FlgA</fullName>
    </recommendedName>
</protein>
<comment type="subcellular location">
    <subcellularLocation>
        <location evidence="1 4">Periplasm</location>
    </subcellularLocation>
</comment>
<dbReference type="EMBL" id="WMBQ01000001">
    <property type="protein sequence ID" value="MTD94796.1"/>
    <property type="molecule type" value="Genomic_DNA"/>
</dbReference>
<proteinExistence type="inferred from homology"/>
<dbReference type="SMART" id="SM00858">
    <property type="entry name" value="SAF"/>
    <property type="match status" value="1"/>
</dbReference>
<evidence type="ECO:0000259" key="5">
    <source>
        <dbReference type="SMART" id="SM00858"/>
    </source>
</evidence>
<dbReference type="GO" id="GO:0044780">
    <property type="term" value="P:bacterial-type flagellum assembly"/>
    <property type="evidence" value="ECO:0007669"/>
    <property type="project" value="InterPro"/>
</dbReference>
<dbReference type="Pfam" id="PF13144">
    <property type="entry name" value="ChapFlgA"/>
    <property type="match status" value="1"/>
</dbReference>
<evidence type="ECO:0000256" key="4">
    <source>
        <dbReference type="RuleBase" id="RU362063"/>
    </source>
</evidence>
<name>A0A6I3KLP6_9HYPH</name>